<gene>
    <name evidence="2" type="ORF">FPZ24_02970</name>
</gene>
<dbReference type="AlphaFoldDB" id="A0A5B8LFY2"/>
<feature type="compositionally biased region" description="Basic and acidic residues" evidence="1">
    <location>
        <begin position="63"/>
        <end position="74"/>
    </location>
</feature>
<proteinExistence type="predicted"/>
<keyword evidence="3" id="KW-1185">Reference proteome</keyword>
<feature type="region of interest" description="Disordered" evidence="1">
    <location>
        <begin position="47"/>
        <end position="105"/>
    </location>
</feature>
<evidence type="ECO:0000256" key="1">
    <source>
        <dbReference type="SAM" id="MobiDB-lite"/>
    </source>
</evidence>
<evidence type="ECO:0000313" key="2">
    <source>
        <dbReference type="EMBL" id="QDZ06562.1"/>
    </source>
</evidence>
<protein>
    <recommendedName>
        <fullName evidence="4">Energy transducer TonB</fullName>
    </recommendedName>
</protein>
<evidence type="ECO:0008006" key="4">
    <source>
        <dbReference type="Google" id="ProtNLM"/>
    </source>
</evidence>
<dbReference type="OrthoDB" id="7410762at2"/>
<organism evidence="2 3">
    <name type="scientific">Sphingomonas panacisoli</name>
    <dbReference type="NCBI Taxonomy" id="1813879"/>
    <lineage>
        <taxon>Bacteria</taxon>
        <taxon>Pseudomonadati</taxon>
        <taxon>Pseudomonadota</taxon>
        <taxon>Alphaproteobacteria</taxon>
        <taxon>Sphingomonadales</taxon>
        <taxon>Sphingomonadaceae</taxon>
        <taxon>Sphingomonas</taxon>
    </lineage>
</organism>
<feature type="region of interest" description="Disordered" evidence="1">
    <location>
        <begin position="245"/>
        <end position="270"/>
    </location>
</feature>
<dbReference type="Proteomes" id="UP000315673">
    <property type="component" value="Chromosome"/>
</dbReference>
<reference evidence="2 3" key="1">
    <citation type="submission" date="2019-07" db="EMBL/GenBank/DDBJ databases">
        <title>Full genome sequence of Sphingomonas sp. 4R-6-7(HKS19).</title>
        <authorList>
            <person name="Im W.-T."/>
        </authorList>
    </citation>
    <scope>NUCLEOTIDE SEQUENCE [LARGE SCALE GENOMIC DNA]</scope>
    <source>
        <strain evidence="2 3">HKS19</strain>
    </source>
</reference>
<accession>A0A5B8LFY2</accession>
<sequence length="270" mass="28755">MRAALHRWLPDRRRATSFALALAVELALLVILAIFGPRVTVTPEAKRPDTFTLIPPDDSASTEPDRAKKADNSPKPKSASAPPAPLPPDVAPPPKTPTPPLPLPGVTPLNLGNFDISKIKGSGQGDAAGDGEDSKLAYGPGLGPGGMPLYRAEWYREPTNAEINGYVKNMPQGGGWAMIACKTVANYHVENCQSIGESPLGSGLGRDMRLAAWQFLVRPPRRGGKPLVGSWVSIRIDFHVTVAKRPSGPRMPFADGPKVEPEDPADAEAQ</sequence>
<feature type="compositionally biased region" description="Pro residues" evidence="1">
    <location>
        <begin position="82"/>
        <end position="105"/>
    </location>
</feature>
<evidence type="ECO:0000313" key="3">
    <source>
        <dbReference type="Proteomes" id="UP000315673"/>
    </source>
</evidence>
<name>A0A5B8LFY2_9SPHN</name>
<dbReference type="EMBL" id="CP042306">
    <property type="protein sequence ID" value="QDZ06562.1"/>
    <property type="molecule type" value="Genomic_DNA"/>
</dbReference>
<dbReference type="KEGG" id="spai:FPZ24_02970"/>
<dbReference type="RefSeq" id="WP_146569646.1">
    <property type="nucleotide sequence ID" value="NZ_CP042306.1"/>
</dbReference>